<evidence type="ECO:0000256" key="8">
    <source>
        <dbReference type="SAM" id="MobiDB-lite"/>
    </source>
</evidence>
<gene>
    <name evidence="11" type="ORF">Rsub_03770</name>
</gene>
<dbReference type="PROSITE" id="PS00107">
    <property type="entry name" value="PROTEIN_KINASE_ATP"/>
    <property type="match status" value="1"/>
</dbReference>
<evidence type="ECO:0000313" key="11">
    <source>
        <dbReference type="EMBL" id="GBF90915.1"/>
    </source>
</evidence>
<feature type="region of interest" description="Disordered" evidence="8">
    <location>
        <begin position="1"/>
        <end position="65"/>
    </location>
</feature>
<name>A0A2V0P1F0_9CHLO</name>
<dbReference type="STRING" id="307507.A0A2V0P1F0"/>
<evidence type="ECO:0000313" key="12">
    <source>
        <dbReference type="Proteomes" id="UP000247498"/>
    </source>
</evidence>
<dbReference type="AlphaFoldDB" id="A0A2V0P1F0"/>
<organism evidence="11 12">
    <name type="scientific">Raphidocelis subcapitata</name>
    <dbReference type="NCBI Taxonomy" id="307507"/>
    <lineage>
        <taxon>Eukaryota</taxon>
        <taxon>Viridiplantae</taxon>
        <taxon>Chlorophyta</taxon>
        <taxon>core chlorophytes</taxon>
        <taxon>Chlorophyceae</taxon>
        <taxon>CS clade</taxon>
        <taxon>Sphaeropleales</taxon>
        <taxon>Selenastraceae</taxon>
        <taxon>Raphidocelis</taxon>
    </lineage>
</organism>
<dbReference type="PROSITE" id="PS00018">
    <property type="entry name" value="EF_HAND_1"/>
    <property type="match status" value="1"/>
</dbReference>
<dbReference type="InterPro" id="IPR017441">
    <property type="entry name" value="Protein_kinase_ATP_BS"/>
</dbReference>
<dbReference type="Proteomes" id="UP000247498">
    <property type="component" value="Unassembled WGS sequence"/>
</dbReference>
<dbReference type="OrthoDB" id="40902at2759"/>
<dbReference type="InterPro" id="IPR018247">
    <property type="entry name" value="EF_Hand_1_Ca_BS"/>
</dbReference>
<feature type="compositionally biased region" description="Low complexity" evidence="8">
    <location>
        <begin position="727"/>
        <end position="774"/>
    </location>
</feature>
<comment type="caution">
    <text evidence="11">The sequence shown here is derived from an EMBL/GenBank/DDBJ whole genome shotgun (WGS) entry which is preliminary data.</text>
</comment>
<dbReference type="GO" id="GO:0004674">
    <property type="term" value="F:protein serine/threonine kinase activity"/>
    <property type="evidence" value="ECO:0007669"/>
    <property type="project" value="UniProtKB-KW"/>
</dbReference>
<feature type="binding site" evidence="7">
    <location>
        <position position="138"/>
    </location>
    <ligand>
        <name>ATP</name>
        <dbReference type="ChEBI" id="CHEBI:30616"/>
    </ligand>
</feature>
<dbReference type="InterPro" id="IPR011009">
    <property type="entry name" value="Kinase-like_dom_sf"/>
</dbReference>
<dbReference type="PANTHER" id="PTHR24349">
    <property type="entry name" value="SERINE/THREONINE-PROTEIN KINASE"/>
    <property type="match status" value="1"/>
</dbReference>
<dbReference type="SMART" id="SM00220">
    <property type="entry name" value="S_TKc"/>
    <property type="match status" value="1"/>
</dbReference>
<dbReference type="InterPro" id="IPR002048">
    <property type="entry name" value="EF_hand_dom"/>
</dbReference>
<evidence type="ECO:0000256" key="3">
    <source>
        <dbReference type="ARBA" id="ARBA00022741"/>
    </source>
</evidence>
<dbReference type="GO" id="GO:0005509">
    <property type="term" value="F:calcium ion binding"/>
    <property type="evidence" value="ECO:0007669"/>
    <property type="project" value="InterPro"/>
</dbReference>
<evidence type="ECO:0000259" key="9">
    <source>
        <dbReference type="PROSITE" id="PS50011"/>
    </source>
</evidence>
<dbReference type="SUPFAM" id="SSF47473">
    <property type="entry name" value="EF-hand"/>
    <property type="match status" value="1"/>
</dbReference>
<sequence>MLPLGDVQAGVCQGQGQGSSSRLAPVPRGSLAPRAALGPHGTGLAAPRSRPLPVGGSRGGSGGARATAAGAAASAAAAAASRATPPNASGCLSRQVVDLGYDRNIEERYEWGREVGKGGNGVVRVVADRATGEEFACKALPKALPGEAPEAKRRGHIEAIKREVEVLRRLAGSLAVVRLVDVFEDDDKVYLVQEYCRGGELCHRIGDRHYSERTVASYMRAVLRTLAQCHSHHTLHRDVKPGNFMLLDDSDRAPLKAIDFGLAVPFDPEALPRDDLGFEGTPWYMAPEVLSSQVTPASDVWSAGVMAHQLLTGRLPFDDHRNPFAPSISAVWKSVLSDKVAYNMPWWSGLSDEAKDFVSSLLQRDPEKRPTAKEALKHPWLRGDSTERSAGKQIGRSVVQRIQRFAQASQFKRSVLQLIAEELLARPGAKAALAASASAQDLAARAGAAAAEGGADASAGADADADADSAAAGAPSAAAPAGVIAGPSSGALSDLFRKLSLDGGAGAVDTAAAAEALSRMGFRLRPSEAAALADTMDTSGSGKVRRAAVAASQVDWRWLQTNDVDAWLDIAARAFRSLDRDRDGVLSLDEIVASMRAKLPDDELADALAQVMAEAGGGARDGGLDFDSFLNVLKVGSMDSLDQYDARFEFASPGSLDRLQSLLDASNHGSDGSSHRGRRLRSPSPAVEEAAAPAASAGAAGEYRDKSWNQPAPNFRFDFGGWDERAAAPPAAPASAAPDHSAADGGARAWPGLTAGAPAGAAGRPAPGALLRPPAVGNGTVRGGGHFDRRMHGASLYRNQAVAGHAPPAALETVRE</sequence>
<feature type="domain" description="Protein kinase" evidence="9">
    <location>
        <begin position="109"/>
        <end position="381"/>
    </location>
</feature>
<dbReference type="Gene3D" id="3.30.200.20">
    <property type="entry name" value="Phosphorylase Kinase, domain 1"/>
    <property type="match status" value="1"/>
</dbReference>
<feature type="region of interest" description="Disordered" evidence="8">
    <location>
        <begin position="664"/>
        <end position="774"/>
    </location>
</feature>
<dbReference type="Gene3D" id="1.10.510.10">
    <property type="entry name" value="Transferase(Phosphotransferase) domain 1"/>
    <property type="match status" value="1"/>
</dbReference>
<dbReference type="InterPro" id="IPR000719">
    <property type="entry name" value="Prot_kinase_dom"/>
</dbReference>
<dbReference type="InterPro" id="IPR050205">
    <property type="entry name" value="CDPK_Ser/Thr_kinases"/>
</dbReference>
<protein>
    <submittedName>
        <fullName evidence="11">Calcium-dependent kinase</fullName>
    </submittedName>
</protein>
<feature type="region of interest" description="Disordered" evidence="8">
    <location>
        <begin position="368"/>
        <end position="393"/>
    </location>
</feature>
<keyword evidence="4 11" id="KW-0418">Kinase</keyword>
<evidence type="ECO:0000256" key="4">
    <source>
        <dbReference type="ARBA" id="ARBA00022777"/>
    </source>
</evidence>
<keyword evidence="2" id="KW-0808">Transferase</keyword>
<dbReference type="CDD" id="cd05117">
    <property type="entry name" value="STKc_CAMK"/>
    <property type="match status" value="1"/>
</dbReference>
<proteinExistence type="predicted"/>
<keyword evidence="5" id="KW-0106">Calcium</keyword>
<dbReference type="PROSITE" id="PS50222">
    <property type="entry name" value="EF_HAND_2"/>
    <property type="match status" value="1"/>
</dbReference>
<keyword evidence="1" id="KW-0723">Serine/threonine-protein kinase</keyword>
<feature type="compositionally biased region" description="Low complexity" evidence="8">
    <location>
        <begin position="682"/>
        <end position="701"/>
    </location>
</feature>
<keyword evidence="6 7" id="KW-0067">ATP-binding</keyword>
<accession>A0A2V0P1F0</accession>
<dbReference type="SUPFAM" id="SSF56112">
    <property type="entry name" value="Protein kinase-like (PK-like)"/>
    <property type="match status" value="1"/>
</dbReference>
<feature type="compositionally biased region" description="Basic and acidic residues" evidence="8">
    <location>
        <begin position="368"/>
        <end position="377"/>
    </location>
</feature>
<evidence type="ECO:0000259" key="10">
    <source>
        <dbReference type="PROSITE" id="PS50222"/>
    </source>
</evidence>
<dbReference type="PROSITE" id="PS50011">
    <property type="entry name" value="PROTEIN_KINASE_DOM"/>
    <property type="match status" value="1"/>
</dbReference>
<dbReference type="InterPro" id="IPR011992">
    <property type="entry name" value="EF-hand-dom_pair"/>
</dbReference>
<reference evidence="11 12" key="1">
    <citation type="journal article" date="2018" name="Sci. Rep.">
        <title>Raphidocelis subcapitata (=Pseudokirchneriella subcapitata) provides an insight into genome evolution and environmental adaptations in the Sphaeropleales.</title>
        <authorList>
            <person name="Suzuki S."/>
            <person name="Yamaguchi H."/>
            <person name="Nakajima N."/>
            <person name="Kawachi M."/>
        </authorList>
    </citation>
    <scope>NUCLEOTIDE SEQUENCE [LARGE SCALE GENOMIC DNA]</scope>
    <source>
        <strain evidence="11 12">NIES-35</strain>
    </source>
</reference>
<dbReference type="InParanoid" id="A0A2V0P1F0"/>
<evidence type="ECO:0000256" key="2">
    <source>
        <dbReference type="ARBA" id="ARBA00022679"/>
    </source>
</evidence>
<evidence type="ECO:0000256" key="1">
    <source>
        <dbReference type="ARBA" id="ARBA00022527"/>
    </source>
</evidence>
<feature type="domain" description="EF-hand" evidence="10">
    <location>
        <begin position="566"/>
        <end position="601"/>
    </location>
</feature>
<keyword evidence="12" id="KW-1185">Reference proteome</keyword>
<dbReference type="GO" id="GO:0005524">
    <property type="term" value="F:ATP binding"/>
    <property type="evidence" value="ECO:0007669"/>
    <property type="project" value="UniProtKB-UniRule"/>
</dbReference>
<dbReference type="EMBL" id="BDRX01000020">
    <property type="protein sequence ID" value="GBF90915.1"/>
    <property type="molecule type" value="Genomic_DNA"/>
</dbReference>
<dbReference type="Pfam" id="PF00069">
    <property type="entry name" value="Pkinase"/>
    <property type="match status" value="1"/>
</dbReference>
<dbReference type="Gene3D" id="1.10.238.10">
    <property type="entry name" value="EF-hand"/>
    <property type="match status" value="1"/>
</dbReference>
<keyword evidence="3 7" id="KW-0547">Nucleotide-binding</keyword>
<evidence type="ECO:0000256" key="5">
    <source>
        <dbReference type="ARBA" id="ARBA00022837"/>
    </source>
</evidence>
<evidence type="ECO:0000256" key="7">
    <source>
        <dbReference type="PROSITE-ProRule" id="PRU10141"/>
    </source>
</evidence>
<evidence type="ECO:0000256" key="6">
    <source>
        <dbReference type="ARBA" id="ARBA00022840"/>
    </source>
</evidence>